<feature type="domain" description="AB hydrolase-1" evidence="1">
    <location>
        <begin position="23"/>
        <end position="119"/>
    </location>
</feature>
<dbReference type="InterPro" id="IPR050471">
    <property type="entry name" value="AB_hydrolase"/>
</dbReference>
<dbReference type="InterPro" id="IPR029058">
    <property type="entry name" value="AB_hydrolase_fold"/>
</dbReference>
<dbReference type="PANTHER" id="PTHR43433:SF5">
    <property type="entry name" value="AB HYDROLASE-1 DOMAIN-CONTAINING PROTEIN"/>
    <property type="match status" value="1"/>
</dbReference>
<dbReference type="SMR" id="A0A3L8GNS9"/>
<dbReference type="STRING" id="1346.BMF34_01990"/>
<keyword evidence="2" id="KW-0378">Hydrolase</keyword>
<dbReference type="Proteomes" id="UP000269148">
    <property type="component" value="Unassembled WGS sequence"/>
</dbReference>
<dbReference type="AlphaFoldDB" id="A0A3L8GNS9"/>
<dbReference type="GO" id="GO:0046503">
    <property type="term" value="P:glycerolipid catabolic process"/>
    <property type="evidence" value="ECO:0007669"/>
    <property type="project" value="TreeGrafter"/>
</dbReference>
<gene>
    <name evidence="2" type="ORF">DIY07_01775</name>
</gene>
<dbReference type="EMBL" id="QLQD01000018">
    <property type="protein sequence ID" value="RLU58790.1"/>
    <property type="molecule type" value="Genomic_DNA"/>
</dbReference>
<sequence>MRLYYTCQNGQKLYYEIHGQGSPIVFFHGNGLSSQYFKHQKVLAKNYQLIMIDSPGQGQSDALEHMVSFADIAKEIRSLLHHLHLSSYVIVGHSDGANLAIAYAQLYPDNVAALLLNAGNIQFRGLTYISRLLISYKVCKLSLLSKIFPTLKNAYYVAHLMTINQHLKRSPFKQAKPVYVLVGEKDMIKEKHSLKIAKLYQKSRLIILPKFGHHIATKDPEVFNQFINDLMNELERKNTV</sequence>
<proteinExistence type="predicted"/>
<evidence type="ECO:0000259" key="1">
    <source>
        <dbReference type="Pfam" id="PF00561"/>
    </source>
</evidence>
<dbReference type="KEGG" id="siz:SI82_02100"/>
<comment type="caution">
    <text evidence="2">The sequence shown here is derived from an EMBL/GenBank/DDBJ whole genome shotgun (WGS) entry which is preliminary data.</text>
</comment>
<organism evidence="2 3">
    <name type="scientific">Streptococcus iniae</name>
    <name type="common">Streptococcus shiloi</name>
    <dbReference type="NCBI Taxonomy" id="1346"/>
    <lineage>
        <taxon>Bacteria</taxon>
        <taxon>Bacillati</taxon>
        <taxon>Bacillota</taxon>
        <taxon>Bacilli</taxon>
        <taxon>Lactobacillales</taxon>
        <taxon>Streptococcaceae</taxon>
        <taxon>Streptococcus</taxon>
    </lineage>
</organism>
<dbReference type="Pfam" id="PF00561">
    <property type="entry name" value="Abhydrolase_1"/>
    <property type="match status" value="1"/>
</dbReference>
<dbReference type="GeneID" id="35766724"/>
<dbReference type="PANTHER" id="PTHR43433">
    <property type="entry name" value="HYDROLASE, ALPHA/BETA FOLD FAMILY PROTEIN"/>
    <property type="match status" value="1"/>
</dbReference>
<dbReference type="InterPro" id="IPR000073">
    <property type="entry name" value="AB_hydrolase_1"/>
</dbReference>
<dbReference type="PRINTS" id="PR00111">
    <property type="entry name" value="ABHYDROLASE"/>
</dbReference>
<dbReference type="GO" id="GO:0004806">
    <property type="term" value="F:triacylglycerol lipase activity"/>
    <property type="evidence" value="ECO:0007669"/>
    <property type="project" value="TreeGrafter"/>
</dbReference>
<reference evidence="2 3" key="1">
    <citation type="submission" date="2018-06" db="EMBL/GenBank/DDBJ databases">
        <title>Mutators as drivers of adaptation in pathogenic bacteria and a risk factor for host jumps and vaccine escape.</title>
        <authorList>
            <person name="Barnes A.C."/>
            <person name="Silayeva O."/>
        </authorList>
    </citation>
    <scope>NUCLEOTIDE SEQUENCE [LARGE SCALE GENOMIC DNA]</scope>
    <source>
        <strain evidence="2 3">QMA0445</strain>
    </source>
</reference>
<dbReference type="SUPFAM" id="SSF53474">
    <property type="entry name" value="alpha/beta-Hydrolases"/>
    <property type="match status" value="1"/>
</dbReference>
<protein>
    <submittedName>
        <fullName evidence="2">Alpha/beta hydrolase</fullName>
    </submittedName>
</protein>
<dbReference type="OrthoDB" id="9805423at2"/>
<accession>A0A3L8GNS9</accession>
<name>A0A3L8GNS9_STRIN</name>
<evidence type="ECO:0000313" key="2">
    <source>
        <dbReference type="EMBL" id="RLU58790.1"/>
    </source>
</evidence>
<dbReference type="Gene3D" id="3.40.50.1820">
    <property type="entry name" value="alpha/beta hydrolase"/>
    <property type="match status" value="1"/>
</dbReference>
<evidence type="ECO:0000313" key="3">
    <source>
        <dbReference type="Proteomes" id="UP000269148"/>
    </source>
</evidence>
<dbReference type="RefSeq" id="WP_003100799.1">
    <property type="nucleotide sequence ID" value="NZ_CP010783.1"/>
</dbReference>